<gene>
    <name evidence="7" type="primary">smc</name>
    <name evidence="9" type="ORF">CAAU_0833</name>
</gene>
<dbReference type="PIRSF" id="PIRSF005719">
    <property type="entry name" value="SMC"/>
    <property type="match status" value="1"/>
</dbReference>
<reference evidence="9 10" key="1">
    <citation type="journal article" date="2011" name="J. Bacteriol.">
        <title>Draft genome sequence of Caloramator australicus strain RC3T, a thermoanaerobe from the Great Artesian Basin of Australia.</title>
        <authorList>
            <person name="Ogg C.D."/>
            <person name="Patel B.K.C."/>
        </authorList>
    </citation>
    <scope>NUCLEOTIDE SEQUENCE [LARGE SCALE GENOMIC DNA]</scope>
    <source>
        <strain evidence="9 10">RC3</strain>
    </source>
</reference>
<dbReference type="GO" id="GO:0003677">
    <property type="term" value="F:DNA binding"/>
    <property type="evidence" value="ECO:0007669"/>
    <property type="project" value="UniProtKB-UniRule"/>
</dbReference>
<dbReference type="Gene3D" id="1.20.1060.20">
    <property type="match status" value="1"/>
</dbReference>
<dbReference type="Gene3D" id="3.40.50.300">
    <property type="entry name" value="P-loop containing nucleotide triphosphate hydrolases"/>
    <property type="match status" value="2"/>
</dbReference>
<dbReference type="STRING" id="857293.CAAU_0833"/>
<dbReference type="GO" id="GO:0007059">
    <property type="term" value="P:chromosome segregation"/>
    <property type="evidence" value="ECO:0007669"/>
    <property type="project" value="UniProtKB-UniRule"/>
</dbReference>
<keyword evidence="2 7" id="KW-0963">Cytoplasm</keyword>
<dbReference type="InterPro" id="IPR010935">
    <property type="entry name" value="SMC_hinge"/>
</dbReference>
<evidence type="ECO:0000313" key="9">
    <source>
        <dbReference type="EMBL" id="CCJ32917.1"/>
    </source>
</evidence>
<dbReference type="FunFam" id="3.40.50.300:FF:000984">
    <property type="entry name" value="Chromosome partition protein Smc"/>
    <property type="match status" value="1"/>
</dbReference>
<dbReference type="GO" id="GO:0007062">
    <property type="term" value="P:sister chromatid cohesion"/>
    <property type="evidence" value="ECO:0007669"/>
    <property type="project" value="InterPro"/>
</dbReference>
<evidence type="ECO:0000256" key="5">
    <source>
        <dbReference type="ARBA" id="ARBA00023054"/>
    </source>
</evidence>
<dbReference type="GO" id="GO:0005694">
    <property type="term" value="C:chromosome"/>
    <property type="evidence" value="ECO:0007669"/>
    <property type="project" value="InterPro"/>
</dbReference>
<sequence>MYLKSVEIKGFKSFADKVEVEFTKGITAIVGPNGSGKSNICDAIRWVLGEQSAKTLRGSKMEDVIFAGTENRKPLSFAEVSLILDNSDNILPIEYNEVKITRRLYRSGESEYLLNNTVCRLKDIYELLMDTGIGVDGYSIIGQGKVEEILSSKPDERRLVFEEATGITKFKTRKAEAERKLENTRQNLVRINDILTELESQIGPLEIQAQKAERFLRLKDELKMIEINSILHNYNLIKQKLDITLKDIEENINKLNLLENKKEELETIIAEKKHQLTIIQDDYDKSSNISYELEMSIQRTKSEIEILKERKENQNNEKQRLLIEKENNNRILSEKYDKLQKLIAEKQRMDEKLKLQKKLIEDIENQLNEHIKENKANERVIENKRNELIEVLNRISELNNKMNSLSFIKDNFNKQYANLIQAKSGKEEKINELEEELKIKQNEYEDIKLKIEENHKELNDLESHLIKIESEIKQINMQINSAHQNIKSCETKLNMLIEMEKDLEGYNKAVKFLVYKYKNNEGFYGTVSDIIEVPNGFEISLEAALGSSFQNIVVKDETLAKEMIEYLKRERLGRATFLPITTVKGRDESDEGNFKGTKGFIGIASKIIKFDAIYKNIITSLLGRTLICDNIDNAIILAKKTDFNYKIVTLDGEIINPGGSLTGGTTNKNLGIFKRKNEIHDLKNKIEDLNQELNNLMKLIKAKESSRDNLNKNIENKSSNLNILKINASTQEIDIKNLKEKILELNKDIEDINVELEQINNQLAKIKQNENEYSEEINKNNEIKISLEKELEGLNKNFVEFEKSKEAINTKLTSEKVIFAELKKEMDSLTTKIEELNMDLKEFKDNEEKIERKIIEIEDKINNLNSQILNQSQKLNKLNNALEENKKKEDELFNCKNLMAQEINSLEEELTKNNREIAELTSIVHKLEMTQSKQESEIELLNQRIWDEYELTIPQAQKYKNENFNNSDANKKINSLKAQIKELGEVNIGAIEELNKIKERYNFLSEQKKDLIEAEESLLEVIKDMTEKMQRQFQTNFSIIRKYFNETFKELFGGGYADLRIDNGDVLESGIEIIVQPPGKKLQNITLLSGGEKGLSAIALIFSLLKFKPTPFCILDEIEAALDDANVLRFANYLKKYANNTQFILITHRKGSMSAADALYGVTMEEKGVSKLLSLKLKEA</sequence>
<feature type="coiled-coil region" evidence="7">
    <location>
        <begin position="167"/>
        <end position="201"/>
    </location>
</feature>
<feature type="coiled-coil region" evidence="7">
    <location>
        <begin position="238"/>
        <end position="492"/>
    </location>
</feature>
<dbReference type="InterPro" id="IPR011890">
    <property type="entry name" value="SMC_prok"/>
</dbReference>
<dbReference type="NCBIfam" id="TIGR02168">
    <property type="entry name" value="SMC_prok_B"/>
    <property type="match status" value="1"/>
</dbReference>
<evidence type="ECO:0000256" key="6">
    <source>
        <dbReference type="ARBA" id="ARBA00023125"/>
    </source>
</evidence>
<dbReference type="Gene3D" id="3.30.70.1620">
    <property type="match status" value="1"/>
</dbReference>
<comment type="similarity">
    <text evidence="7">Belongs to the SMC family.</text>
</comment>
<dbReference type="GO" id="GO:0006260">
    <property type="term" value="P:DNA replication"/>
    <property type="evidence" value="ECO:0007669"/>
    <property type="project" value="UniProtKB-UniRule"/>
</dbReference>
<dbReference type="CDD" id="cd03278">
    <property type="entry name" value="ABC_SMC_barmotin"/>
    <property type="match status" value="2"/>
</dbReference>
<dbReference type="OrthoDB" id="9808768at2"/>
<feature type="coiled-coil region" evidence="7">
    <location>
        <begin position="672"/>
        <end position="1014"/>
    </location>
</feature>
<dbReference type="GO" id="GO:0005737">
    <property type="term" value="C:cytoplasm"/>
    <property type="evidence" value="ECO:0007669"/>
    <property type="project" value="UniProtKB-SubCell"/>
</dbReference>
<name>I7LIG0_9CLOT</name>
<keyword evidence="10" id="KW-1185">Reference proteome</keyword>
<proteinExistence type="inferred from homology"/>
<dbReference type="GO" id="GO:0030261">
    <property type="term" value="P:chromosome condensation"/>
    <property type="evidence" value="ECO:0007669"/>
    <property type="project" value="InterPro"/>
</dbReference>
<keyword evidence="3 7" id="KW-0547">Nucleotide-binding</keyword>
<dbReference type="FunFam" id="3.40.50.300:FF:000901">
    <property type="entry name" value="Chromosome partition protein Smc"/>
    <property type="match status" value="1"/>
</dbReference>
<organism evidence="9 10">
    <name type="scientific">Caloramator australicus RC3</name>
    <dbReference type="NCBI Taxonomy" id="857293"/>
    <lineage>
        <taxon>Bacteria</taxon>
        <taxon>Bacillati</taxon>
        <taxon>Bacillota</taxon>
        <taxon>Clostridia</taxon>
        <taxon>Eubacteriales</taxon>
        <taxon>Clostridiaceae</taxon>
        <taxon>Caloramator</taxon>
    </lineage>
</organism>
<dbReference type="PANTHER" id="PTHR43977">
    <property type="entry name" value="STRUCTURAL MAINTENANCE OF CHROMOSOMES PROTEIN 3"/>
    <property type="match status" value="1"/>
</dbReference>
<dbReference type="SUPFAM" id="SSF57997">
    <property type="entry name" value="Tropomyosin"/>
    <property type="match status" value="1"/>
</dbReference>
<dbReference type="InterPro" id="IPR024704">
    <property type="entry name" value="SMC"/>
</dbReference>
<evidence type="ECO:0000256" key="3">
    <source>
        <dbReference type="ARBA" id="ARBA00022741"/>
    </source>
</evidence>
<dbReference type="Pfam" id="PF02463">
    <property type="entry name" value="SMC_N"/>
    <property type="match status" value="1"/>
</dbReference>
<dbReference type="GO" id="GO:0016887">
    <property type="term" value="F:ATP hydrolysis activity"/>
    <property type="evidence" value="ECO:0007669"/>
    <property type="project" value="InterPro"/>
</dbReference>
<evidence type="ECO:0000256" key="1">
    <source>
        <dbReference type="ARBA" id="ARBA00004496"/>
    </source>
</evidence>
<dbReference type="SUPFAM" id="SSF90257">
    <property type="entry name" value="Myosin rod fragments"/>
    <property type="match status" value="1"/>
</dbReference>
<evidence type="ECO:0000256" key="7">
    <source>
        <dbReference type="HAMAP-Rule" id="MF_01894"/>
    </source>
</evidence>
<comment type="domain">
    <text evidence="7">Contains large globular domains required for ATP hydrolysis at each terminus and a third globular domain forming a flexible hinge near the middle of the molecule. These domains are separated by coiled-coil structures.</text>
</comment>
<dbReference type="AlphaFoldDB" id="I7LIG0"/>
<comment type="function">
    <text evidence="7">Required for chromosome condensation and partitioning.</text>
</comment>
<dbReference type="InterPro" id="IPR003395">
    <property type="entry name" value="RecF/RecN/SMC_N"/>
</dbReference>
<keyword evidence="4 7" id="KW-0067">ATP-binding</keyword>
<dbReference type="RefSeq" id="WP_008908192.1">
    <property type="nucleotide sequence ID" value="NZ_CAKP01000037.1"/>
</dbReference>
<feature type="domain" description="SMC hinge" evidence="8">
    <location>
        <begin position="521"/>
        <end position="638"/>
    </location>
</feature>
<evidence type="ECO:0000313" key="10">
    <source>
        <dbReference type="Proteomes" id="UP000007652"/>
    </source>
</evidence>
<evidence type="ECO:0000256" key="2">
    <source>
        <dbReference type="ARBA" id="ARBA00022490"/>
    </source>
</evidence>
<dbReference type="GO" id="GO:0005524">
    <property type="term" value="F:ATP binding"/>
    <property type="evidence" value="ECO:0007669"/>
    <property type="project" value="UniProtKB-UniRule"/>
</dbReference>
<feature type="binding site" evidence="7">
    <location>
        <begin position="32"/>
        <end position="39"/>
    </location>
    <ligand>
        <name>ATP</name>
        <dbReference type="ChEBI" id="CHEBI:30616"/>
    </ligand>
</feature>
<keyword evidence="5 7" id="KW-0175">Coiled coil</keyword>
<protein>
    <recommendedName>
        <fullName evidence="7">Chromosome partition protein Smc</fullName>
    </recommendedName>
</protein>
<dbReference type="InterPro" id="IPR036277">
    <property type="entry name" value="SMC_hinge_sf"/>
</dbReference>
<dbReference type="InterPro" id="IPR027417">
    <property type="entry name" value="P-loop_NTPase"/>
</dbReference>
<comment type="caution">
    <text evidence="9">The sequence shown here is derived from an EMBL/GenBank/DDBJ whole genome shotgun (WGS) entry which is preliminary data.</text>
</comment>
<dbReference type="EMBL" id="CAKP01000037">
    <property type="protein sequence ID" value="CCJ32917.1"/>
    <property type="molecule type" value="Genomic_DNA"/>
</dbReference>
<comment type="subunit">
    <text evidence="7">Homodimer.</text>
</comment>
<evidence type="ECO:0000256" key="4">
    <source>
        <dbReference type="ARBA" id="ARBA00022840"/>
    </source>
</evidence>
<accession>I7LIG0</accession>
<dbReference type="SMART" id="SM00968">
    <property type="entry name" value="SMC_hinge"/>
    <property type="match status" value="1"/>
</dbReference>
<comment type="subcellular location">
    <subcellularLocation>
        <location evidence="1 7">Cytoplasm</location>
    </subcellularLocation>
</comment>
<evidence type="ECO:0000259" key="8">
    <source>
        <dbReference type="SMART" id="SM00968"/>
    </source>
</evidence>
<dbReference type="SUPFAM" id="SSF52540">
    <property type="entry name" value="P-loop containing nucleoside triphosphate hydrolases"/>
    <property type="match status" value="1"/>
</dbReference>
<keyword evidence="6 7" id="KW-0238">DNA-binding</keyword>
<dbReference type="Proteomes" id="UP000007652">
    <property type="component" value="Unassembled WGS sequence"/>
</dbReference>
<dbReference type="HAMAP" id="MF_01894">
    <property type="entry name" value="Smc_prok"/>
    <property type="match status" value="1"/>
</dbReference>
<dbReference type="Pfam" id="PF06470">
    <property type="entry name" value="SMC_hinge"/>
    <property type="match status" value="1"/>
</dbReference>
<dbReference type="SUPFAM" id="SSF75553">
    <property type="entry name" value="Smc hinge domain"/>
    <property type="match status" value="1"/>
</dbReference>
<dbReference type="eggNOG" id="COG1196">
    <property type="taxonomic scope" value="Bacteria"/>
</dbReference>